<dbReference type="InterPro" id="IPR011006">
    <property type="entry name" value="CheY-like_superfamily"/>
</dbReference>
<proteinExistence type="predicted"/>
<gene>
    <name evidence="4" type="ORF">NIES1031_09440</name>
</gene>
<dbReference type="SUPFAM" id="SSF52172">
    <property type="entry name" value="CheY-like"/>
    <property type="match status" value="1"/>
</dbReference>
<keyword evidence="1 2" id="KW-0597">Phosphoprotein</keyword>
<dbReference type="SMART" id="SM00448">
    <property type="entry name" value="REC"/>
    <property type="match status" value="1"/>
</dbReference>
<accession>A0A1U7HVD3</accession>
<name>A0A1U7HVD3_9CHRO</name>
<dbReference type="Pfam" id="PF00072">
    <property type="entry name" value="Response_reg"/>
    <property type="match status" value="1"/>
</dbReference>
<keyword evidence="5" id="KW-1185">Reference proteome</keyword>
<dbReference type="AlphaFoldDB" id="A0A1U7HVD3"/>
<dbReference type="OrthoDB" id="514180at2"/>
<dbReference type="InterPro" id="IPR050595">
    <property type="entry name" value="Bact_response_regulator"/>
</dbReference>
<feature type="modified residue" description="4-aspartylphosphate" evidence="2">
    <location>
        <position position="70"/>
    </location>
</feature>
<dbReference type="PANTHER" id="PTHR44591">
    <property type="entry name" value="STRESS RESPONSE REGULATOR PROTEIN 1"/>
    <property type="match status" value="1"/>
</dbReference>
<comment type="caution">
    <text evidence="4">The sequence shown here is derived from an EMBL/GenBank/DDBJ whole genome shotgun (WGS) entry which is preliminary data.</text>
</comment>
<dbReference type="PROSITE" id="PS50110">
    <property type="entry name" value="RESPONSE_REGULATORY"/>
    <property type="match status" value="1"/>
</dbReference>
<dbReference type="Gene3D" id="3.40.50.2300">
    <property type="match status" value="1"/>
</dbReference>
<evidence type="ECO:0000313" key="5">
    <source>
        <dbReference type="Proteomes" id="UP000185984"/>
    </source>
</evidence>
<reference evidence="4 5" key="1">
    <citation type="submission" date="2016-11" db="EMBL/GenBank/DDBJ databases">
        <title>Draft Genome Sequences of Nine Cyanobacterial Strains from Diverse Habitats.</title>
        <authorList>
            <person name="Zhu T."/>
            <person name="Hou S."/>
            <person name="Lu X."/>
            <person name="Hess W.R."/>
        </authorList>
    </citation>
    <scope>NUCLEOTIDE SEQUENCE [LARGE SCALE GENOMIC DNA]</scope>
    <source>
        <strain evidence="4 5">5.2 s.c.1</strain>
    </source>
</reference>
<sequence>MNMNLQSSSNSPQQDQLRQPLVLAVDDNEDNLQLLAQLLILIECSHITATDGQTAVIMAQNYQPNLILLDMMLPDLDGIEVVSRLKQNPETMEIPIVAVTAMAREEDQQRFLRAGCKEYIKKPYIIEELEATIRRCLG</sequence>
<feature type="domain" description="Response regulatory" evidence="3">
    <location>
        <begin position="21"/>
        <end position="137"/>
    </location>
</feature>
<dbReference type="EMBL" id="MRCC01000006">
    <property type="protein sequence ID" value="OKH27488.1"/>
    <property type="molecule type" value="Genomic_DNA"/>
</dbReference>
<dbReference type="Proteomes" id="UP000185984">
    <property type="component" value="Unassembled WGS sequence"/>
</dbReference>
<evidence type="ECO:0000256" key="1">
    <source>
        <dbReference type="ARBA" id="ARBA00022553"/>
    </source>
</evidence>
<dbReference type="InterPro" id="IPR001789">
    <property type="entry name" value="Sig_transdc_resp-reg_receiver"/>
</dbReference>
<evidence type="ECO:0000313" key="4">
    <source>
        <dbReference type="EMBL" id="OKH27488.1"/>
    </source>
</evidence>
<evidence type="ECO:0000259" key="3">
    <source>
        <dbReference type="PROSITE" id="PS50110"/>
    </source>
</evidence>
<organism evidence="4 5">
    <name type="scientific">Chroogloeocystis siderophila 5.2 s.c.1</name>
    <dbReference type="NCBI Taxonomy" id="247279"/>
    <lineage>
        <taxon>Bacteria</taxon>
        <taxon>Bacillati</taxon>
        <taxon>Cyanobacteriota</taxon>
        <taxon>Cyanophyceae</taxon>
        <taxon>Oscillatoriophycideae</taxon>
        <taxon>Chroococcales</taxon>
        <taxon>Chroococcaceae</taxon>
        <taxon>Chroogloeocystis</taxon>
    </lineage>
</organism>
<dbReference type="PANTHER" id="PTHR44591:SF3">
    <property type="entry name" value="RESPONSE REGULATORY DOMAIN-CONTAINING PROTEIN"/>
    <property type="match status" value="1"/>
</dbReference>
<dbReference type="GO" id="GO:0000160">
    <property type="term" value="P:phosphorelay signal transduction system"/>
    <property type="evidence" value="ECO:0007669"/>
    <property type="project" value="InterPro"/>
</dbReference>
<dbReference type="STRING" id="247279.NIES1031_09440"/>
<evidence type="ECO:0000256" key="2">
    <source>
        <dbReference type="PROSITE-ProRule" id="PRU00169"/>
    </source>
</evidence>
<protein>
    <submittedName>
        <fullName evidence="4">Response regulator</fullName>
    </submittedName>
</protein>